<proteinExistence type="predicted"/>
<dbReference type="PANTHER" id="PTHR13504:SF38">
    <property type="entry name" value="FIDO DOMAIN-CONTAINING PROTEIN"/>
    <property type="match status" value="1"/>
</dbReference>
<keyword evidence="2" id="KW-0547">Nucleotide-binding</keyword>
<feature type="binding site" evidence="2">
    <location>
        <begin position="277"/>
        <end position="284"/>
    </location>
    <ligand>
        <name>ATP</name>
        <dbReference type="ChEBI" id="CHEBI:30616"/>
    </ligand>
</feature>
<dbReference type="EMBL" id="JACADJ010000103">
    <property type="protein sequence ID" value="NWH06727.1"/>
    <property type="molecule type" value="Genomic_DNA"/>
</dbReference>
<evidence type="ECO:0000313" key="4">
    <source>
        <dbReference type="EMBL" id="NWH06727.1"/>
    </source>
</evidence>
<dbReference type="Pfam" id="PF02661">
    <property type="entry name" value="Fic"/>
    <property type="match status" value="1"/>
</dbReference>
<dbReference type="Gene3D" id="1.10.3290.10">
    <property type="entry name" value="Fido-like domain"/>
    <property type="match status" value="1"/>
</dbReference>
<comment type="caution">
    <text evidence="4">The sequence shown here is derived from an EMBL/GenBank/DDBJ whole genome shotgun (WGS) entry which is preliminary data.</text>
</comment>
<dbReference type="AlphaFoldDB" id="A0A850TEL4"/>
<sequence>MKVPVTPPDYFKIINQGDGPDFLTYLKTCNAVDEKGRYLHWDKLRHHAPPEGLTVEQWWAGIKLIRLNQSKKLNFESKDGISFNFTKTDEIEEQTHWLDKNAAGTIKSSFPIDAKSGMKKEYIIKSLIREATTSSQIEGATTTREVAKEMILQDRAPKNHSEQMIYNNYHAMEFILENKSEPLTLSMVLELHKILTTNTLKDEKKAGVFRTVKDADIYVADEVTNKVLHLPPGAKGIEKRIERLCRFANGQGNGFIHPVLKAIILHFMLAYEHPFIDGNGRTARALFYWAMINEGYWLTEFISISQVIKRSQTQYAKAFLYTETDSNDLTYFILHQLDVIKKAISELHEYLSERTQRIQEAQELLLGATLKKELNLRQLSLLHHALANPNFIYNINQYKRNYAIAYDTARKDLLQMSDEFSFLRKLKDGKTLVFLAPADLKERIEKMKKI</sequence>
<name>A0A850TEL4_9BACT</name>
<dbReference type="Proteomes" id="UP000553343">
    <property type="component" value="Unassembled WGS sequence"/>
</dbReference>
<evidence type="ECO:0000256" key="1">
    <source>
        <dbReference type="PIRSR" id="PIRSR640198-1"/>
    </source>
</evidence>
<feature type="active site" evidence="1">
    <location>
        <position position="273"/>
    </location>
</feature>
<feature type="domain" description="Fido" evidence="3">
    <location>
        <begin position="183"/>
        <end position="335"/>
    </location>
</feature>
<accession>A0A850TEL4</accession>
<reference evidence="4 5" key="1">
    <citation type="submission" date="2020-06" db="EMBL/GenBank/DDBJ databases">
        <title>High-quality draft genome of sulfate reducer Desulfobacter latus type strain AcrS2 isolated from marine sediment.</title>
        <authorList>
            <person name="Hoppe M."/>
            <person name="Larsen C.K."/>
            <person name="Marshall I.P.G."/>
            <person name="Schramm A."/>
            <person name="Marietou A.G."/>
        </authorList>
    </citation>
    <scope>NUCLEOTIDE SEQUENCE [LARGE SCALE GENOMIC DNA]</scope>
    <source>
        <strain evidence="4 5">AcRS2</strain>
    </source>
</reference>
<dbReference type="GO" id="GO:0005524">
    <property type="term" value="F:ATP binding"/>
    <property type="evidence" value="ECO:0007669"/>
    <property type="project" value="UniProtKB-KW"/>
</dbReference>
<keyword evidence="2" id="KW-0067">ATP-binding</keyword>
<keyword evidence="5" id="KW-1185">Reference proteome</keyword>
<evidence type="ECO:0000259" key="3">
    <source>
        <dbReference type="PROSITE" id="PS51459"/>
    </source>
</evidence>
<evidence type="ECO:0000256" key="2">
    <source>
        <dbReference type="PIRSR" id="PIRSR640198-2"/>
    </source>
</evidence>
<dbReference type="SUPFAM" id="SSF140931">
    <property type="entry name" value="Fic-like"/>
    <property type="match status" value="1"/>
</dbReference>
<dbReference type="InterPro" id="IPR003812">
    <property type="entry name" value="Fido"/>
</dbReference>
<gene>
    <name evidence="4" type="ORF">HXW94_17370</name>
</gene>
<evidence type="ECO:0000313" key="5">
    <source>
        <dbReference type="Proteomes" id="UP000553343"/>
    </source>
</evidence>
<dbReference type="RefSeq" id="WP_178368179.1">
    <property type="nucleotide sequence ID" value="NZ_JACADJ010000103.1"/>
</dbReference>
<organism evidence="4 5">
    <name type="scientific">Desulfobacter latus</name>
    <dbReference type="NCBI Taxonomy" id="2292"/>
    <lineage>
        <taxon>Bacteria</taxon>
        <taxon>Pseudomonadati</taxon>
        <taxon>Thermodesulfobacteriota</taxon>
        <taxon>Desulfobacteria</taxon>
        <taxon>Desulfobacterales</taxon>
        <taxon>Desulfobacteraceae</taxon>
        <taxon>Desulfobacter</taxon>
    </lineage>
</organism>
<feature type="binding site" evidence="2">
    <location>
        <begin position="219"/>
        <end position="229"/>
    </location>
    <ligand>
        <name>ATP</name>
        <dbReference type="ChEBI" id="CHEBI:30616"/>
    </ligand>
</feature>
<dbReference type="InterPro" id="IPR036597">
    <property type="entry name" value="Fido-like_dom_sf"/>
</dbReference>
<protein>
    <submittedName>
        <fullName evidence="4">Fic family protein</fullName>
    </submittedName>
</protein>
<dbReference type="PANTHER" id="PTHR13504">
    <property type="entry name" value="FIDO DOMAIN-CONTAINING PROTEIN DDB_G0283145"/>
    <property type="match status" value="1"/>
</dbReference>
<dbReference type="InterPro" id="IPR040198">
    <property type="entry name" value="Fido_containing"/>
</dbReference>
<dbReference type="PROSITE" id="PS51459">
    <property type="entry name" value="FIDO"/>
    <property type="match status" value="1"/>
</dbReference>